<keyword evidence="3" id="KW-0378">Hydrolase</keyword>
<feature type="region of interest" description="Disordered" evidence="7">
    <location>
        <begin position="19"/>
        <end position="57"/>
    </location>
</feature>
<dbReference type="EMBL" id="CP137852">
    <property type="protein sequence ID" value="WPB83248.1"/>
    <property type="molecule type" value="Genomic_DNA"/>
</dbReference>
<keyword evidence="10" id="KW-1185">Reference proteome</keyword>
<dbReference type="InterPro" id="IPR001405">
    <property type="entry name" value="UPF0758"/>
</dbReference>
<dbReference type="Gene3D" id="3.40.140.10">
    <property type="entry name" value="Cytidine Deaminase, domain 2"/>
    <property type="match status" value="1"/>
</dbReference>
<evidence type="ECO:0000256" key="3">
    <source>
        <dbReference type="ARBA" id="ARBA00022801"/>
    </source>
</evidence>
<protein>
    <submittedName>
        <fullName evidence="9">DNA repair protein RadC</fullName>
    </submittedName>
</protein>
<reference evidence="9 10" key="1">
    <citation type="submission" date="2023-11" db="EMBL/GenBank/DDBJ databases">
        <title>Arctic aerobic anoxygenic photoheterotroph Sediminicoccus rosea KRV36 adapts its photosynthesis to long days of polar summer.</title>
        <authorList>
            <person name="Tomasch J."/>
            <person name="Kopejtka K."/>
            <person name="Bily T."/>
            <person name="Gardiner A.T."/>
            <person name="Gardian Z."/>
            <person name="Shivaramu S."/>
            <person name="Koblizek M."/>
            <person name="Engelhardt F."/>
            <person name="Kaftan D."/>
        </authorList>
    </citation>
    <scope>NUCLEOTIDE SEQUENCE [LARGE SCALE GENOMIC DNA]</scope>
    <source>
        <strain evidence="9 10">R-30</strain>
    </source>
</reference>
<evidence type="ECO:0000313" key="10">
    <source>
        <dbReference type="Proteomes" id="UP001305521"/>
    </source>
</evidence>
<dbReference type="InterPro" id="IPR025657">
    <property type="entry name" value="RadC_JAB"/>
</dbReference>
<dbReference type="PANTHER" id="PTHR30471:SF3">
    <property type="entry name" value="UPF0758 PROTEIN YEES-RELATED"/>
    <property type="match status" value="1"/>
</dbReference>
<evidence type="ECO:0000259" key="8">
    <source>
        <dbReference type="PROSITE" id="PS50249"/>
    </source>
</evidence>
<comment type="similarity">
    <text evidence="6">Belongs to the UPF0758 family.</text>
</comment>
<dbReference type="CDD" id="cd08071">
    <property type="entry name" value="MPN_DUF2466"/>
    <property type="match status" value="1"/>
</dbReference>
<evidence type="ECO:0000256" key="7">
    <source>
        <dbReference type="SAM" id="MobiDB-lite"/>
    </source>
</evidence>
<keyword evidence="2" id="KW-0479">Metal-binding</keyword>
<accession>A0ABZ0PC25</accession>
<evidence type="ECO:0000313" key="9">
    <source>
        <dbReference type="EMBL" id="WPB83248.1"/>
    </source>
</evidence>
<dbReference type="Pfam" id="PF20582">
    <property type="entry name" value="UPF0758_N"/>
    <property type="match status" value="1"/>
</dbReference>
<dbReference type="InterPro" id="IPR037518">
    <property type="entry name" value="MPN"/>
</dbReference>
<dbReference type="NCBIfam" id="TIGR00608">
    <property type="entry name" value="radc"/>
    <property type="match status" value="1"/>
</dbReference>
<dbReference type="Proteomes" id="UP001305521">
    <property type="component" value="Chromosome"/>
</dbReference>
<feature type="domain" description="MPN" evidence="8">
    <location>
        <begin position="147"/>
        <end position="269"/>
    </location>
</feature>
<keyword evidence="5" id="KW-0482">Metalloprotease</keyword>
<dbReference type="NCBIfam" id="NF000642">
    <property type="entry name" value="PRK00024.1"/>
    <property type="match status" value="1"/>
</dbReference>
<evidence type="ECO:0000256" key="6">
    <source>
        <dbReference type="RuleBase" id="RU003797"/>
    </source>
</evidence>
<dbReference type="PROSITE" id="PS01302">
    <property type="entry name" value="UPF0758"/>
    <property type="match status" value="1"/>
</dbReference>
<evidence type="ECO:0000256" key="5">
    <source>
        <dbReference type="ARBA" id="ARBA00023049"/>
    </source>
</evidence>
<gene>
    <name evidence="9" type="primary">radC</name>
    <name evidence="9" type="ORF">R9Z33_14150</name>
</gene>
<organism evidence="9 10">
    <name type="scientific">Sediminicoccus rosea</name>
    <dbReference type="NCBI Taxonomy" id="1225128"/>
    <lineage>
        <taxon>Bacteria</taxon>
        <taxon>Pseudomonadati</taxon>
        <taxon>Pseudomonadota</taxon>
        <taxon>Alphaproteobacteria</taxon>
        <taxon>Acetobacterales</taxon>
        <taxon>Roseomonadaceae</taxon>
        <taxon>Sediminicoccus</taxon>
    </lineage>
</organism>
<sequence length="269" mass="29998">MRVSWLRDWFGRRTASLAEAPSRPPTRGFAEAPQPFGRTPATLPFSSTGPQGHRGRMREKLLERGPDSLADYEVLEMLLFFAFKTGDTKPLAKALINQHGSFARVMAAPQDVLLATRGLGPHSVAALKLVQAAALRMMQAEVAEQPVLNNWDRLLEYLTARLAREKIEQFRVLFLDSKNRLIADEAQARGTVNHTPVYPREVVKRAIELHATALILVHNHPSGDPTPSRSDIEMTQQIKAAASLLDITLHDHLILGQGRHTSFRREGLL</sequence>
<proteinExistence type="inferred from homology"/>
<dbReference type="PANTHER" id="PTHR30471">
    <property type="entry name" value="DNA REPAIR PROTEIN RADC"/>
    <property type="match status" value="1"/>
</dbReference>
<dbReference type="Pfam" id="PF04002">
    <property type="entry name" value="RadC"/>
    <property type="match status" value="1"/>
</dbReference>
<dbReference type="InterPro" id="IPR046778">
    <property type="entry name" value="UPF0758_N"/>
</dbReference>
<dbReference type="SUPFAM" id="SSF102712">
    <property type="entry name" value="JAB1/MPN domain"/>
    <property type="match status" value="1"/>
</dbReference>
<dbReference type="InterPro" id="IPR020891">
    <property type="entry name" value="UPF0758_CS"/>
</dbReference>
<evidence type="ECO:0000256" key="2">
    <source>
        <dbReference type="ARBA" id="ARBA00022723"/>
    </source>
</evidence>
<evidence type="ECO:0000256" key="4">
    <source>
        <dbReference type="ARBA" id="ARBA00022833"/>
    </source>
</evidence>
<evidence type="ECO:0000256" key="1">
    <source>
        <dbReference type="ARBA" id="ARBA00022670"/>
    </source>
</evidence>
<dbReference type="PROSITE" id="PS50249">
    <property type="entry name" value="MPN"/>
    <property type="match status" value="1"/>
</dbReference>
<name>A0ABZ0PC25_9PROT</name>
<dbReference type="RefSeq" id="WP_318647224.1">
    <property type="nucleotide sequence ID" value="NZ_CP137852.1"/>
</dbReference>
<keyword evidence="4" id="KW-0862">Zinc</keyword>
<keyword evidence="1" id="KW-0645">Protease</keyword>